<evidence type="ECO:0000313" key="2">
    <source>
        <dbReference type="Proteomes" id="UP001239111"/>
    </source>
</evidence>
<keyword evidence="2" id="KW-1185">Reference proteome</keyword>
<protein>
    <submittedName>
        <fullName evidence="1">Uncharacterized protein</fullName>
    </submittedName>
</protein>
<evidence type="ECO:0000313" key="1">
    <source>
        <dbReference type="EMBL" id="KAJ8687413.1"/>
    </source>
</evidence>
<organism evidence="1 2">
    <name type="scientific">Eretmocerus hayati</name>
    <dbReference type="NCBI Taxonomy" id="131215"/>
    <lineage>
        <taxon>Eukaryota</taxon>
        <taxon>Metazoa</taxon>
        <taxon>Ecdysozoa</taxon>
        <taxon>Arthropoda</taxon>
        <taxon>Hexapoda</taxon>
        <taxon>Insecta</taxon>
        <taxon>Pterygota</taxon>
        <taxon>Neoptera</taxon>
        <taxon>Endopterygota</taxon>
        <taxon>Hymenoptera</taxon>
        <taxon>Apocrita</taxon>
        <taxon>Proctotrupomorpha</taxon>
        <taxon>Chalcidoidea</taxon>
        <taxon>Aphelinidae</taxon>
        <taxon>Aphelininae</taxon>
        <taxon>Eretmocerus</taxon>
    </lineage>
</organism>
<gene>
    <name evidence="1" type="ORF">QAD02_023207</name>
</gene>
<proteinExistence type="predicted"/>
<dbReference type="EMBL" id="CM056741">
    <property type="protein sequence ID" value="KAJ8687413.1"/>
    <property type="molecule type" value="Genomic_DNA"/>
</dbReference>
<comment type="caution">
    <text evidence="1">The sequence shown here is derived from an EMBL/GenBank/DDBJ whole genome shotgun (WGS) entry which is preliminary data.</text>
</comment>
<dbReference type="Proteomes" id="UP001239111">
    <property type="component" value="Chromosome 1"/>
</dbReference>
<reference evidence="1" key="1">
    <citation type="submission" date="2023-04" db="EMBL/GenBank/DDBJ databases">
        <title>A chromosome-level genome assembly of the parasitoid wasp Eretmocerus hayati.</title>
        <authorList>
            <person name="Zhong Y."/>
            <person name="Liu S."/>
            <person name="Liu Y."/>
        </authorList>
    </citation>
    <scope>NUCLEOTIDE SEQUENCE</scope>
    <source>
        <strain evidence="1">ZJU_SS_LIU_2023</strain>
    </source>
</reference>
<sequence>MMEFLIVVRRIFALTMFWVLLQIENTEQLTGTGKNVPIASTPTAQVTPIPPWVDSCGFSSERKSRQLEPLGNIVLQANTTLNFVEPFIFRYIKRAFSCSNLECMSAYQPHKYDWLPKLDEQVPNRLGRQLDKKLLDQIKIQTVLCELQVELKNRQLVPRTNVTRDVMPEDIRALGGRSHEDLRDWLIIRDCMNYLQFVRNSFKDLGSLLAEQKIRKS</sequence>
<accession>A0ACC2PV97</accession>
<name>A0ACC2PV97_9HYME</name>